<dbReference type="Pfam" id="PF25107">
    <property type="entry name" value="VWA7_N"/>
    <property type="match status" value="1"/>
</dbReference>
<keyword evidence="4" id="KW-0325">Glycoprotein</keyword>
<evidence type="ECO:0000256" key="5">
    <source>
        <dbReference type="SAM" id="MobiDB-lite"/>
    </source>
</evidence>
<evidence type="ECO:0000256" key="4">
    <source>
        <dbReference type="ARBA" id="ARBA00023180"/>
    </source>
</evidence>
<evidence type="ECO:0000256" key="2">
    <source>
        <dbReference type="ARBA" id="ARBA00022525"/>
    </source>
</evidence>
<evidence type="ECO:0000256" key="6">
    <source>
        <dbReference type="SAM" id="SignalP"/>
    </source>
</evidence>
<organism evidence="12 13">
    <name type="scientific">Pipistrellus kuhlii</name>
    <name type="common">Kuhl's pipistrelle</name>
    <dbReference type="NCBI Taxonomy" id="59472"/>
    <lineage>
        <taxon>Eukaryota</taxon>
        <taxon>Metazoa</taxon>
        <taxon>Chordata</taxon>
        <taxon>Craniata</taxon>
        <taxon>Vertebrata</taxon>
        <taxon>Euteleostomi</taxon>
        <taxon>Mammalia</taxon>
        <taxon>Eutheria</taxon>
        <taxon>Laurasiatheria</taxon>
        <taxon>Chiroptera</taxon>
        <taxon>Yangochiroptera</taxon>
        <taxon>Vespertilionidae</taxon>
        <taxon>Pipistrellus</taxon>
    </lineage>
</organism>
<accession>A0A7J7YPM3</accession>
<comment type="subcellular location">
    <subcellularLocation>
        <location evidence="1">Secreted</location>
    </subcellularLocation>
</comment>
<evidence type="ECO:0000259" key="9">
    <source>
        <dbReference type="Pfam" id="PF23619"/>
    </source>
</evidence>
<dbReference type="InterPro" id="IPR056862">
    <property type="entry name" value="VWA7_N"/>
</dbReference>
<protein>
    <submittedName>
        <fullName evidence="12">von Willebrand factor A domain containing 7</fullName>
    </submittedName>
</protein>
<feature type="signal peptide" evidence="6">
    <location>
        <begin position="1"/>
        <end position="25"/>
    </location>
</feature>
<dbReference type="Pfam" id="PF25106">
    <property type="entry name" value="VWA_4"/>
    <property type="match status" value="1"/>
</dbReference>
<dbReference type="InterPro" id="IPR036465">
    <property type="entry name" value="vWFA_dom_sf"/>
</dbReference>
<gene>
    <name evidence="12" type="ORF">mPipKuh1_018720</name>
</gene>
<comment type="caution">
    <text evidence="12">The sequence shown here is derived from an EMBL/GenBank/DDBJ whole genome shotgun (WGS) entry which is preliminary data.</text>
</comment>
<dbReference type="EMBL" id="JACAGB010000005">
    <property type="protein sequence ID" value="KAF6363931.1"/>
    <property type="molecule type" value="Genomic_DNA"/>
</dbReference>
<dbReference type="Pfam" id="PF23560">
    <property type="entry name" value="GBD_Hemicentin"/>
    <property type="match status" value="1"/>
</dbReference>
<dbReference type="InterPro" id="IPR056861">
    <property type="entry name" value="HMCN1-like_VWA"/>
</dbReference>
<dbReference type="OrthoDB" id="301415at2759"/>
<dbReference type="PANTHER" id="PTHR14905:SF7">
    <property type="entry name" value="VON WILLEBRAND FACTOR A DOMAIN-CONTAINING PROTEIN 7"/>
    <property type="match status" value="1"/>
</dbReference>
<keyword evidence="2" id="KW-0964">Secreted</keyword>
<evidence type="ECO:0000259" key="7">
    <source>
        <dbReference type="Pfam" id="PF23560"/>
    </source>
</evidence>
<dbReference type="InterPro" id="IPR057615">
    <property type="entry name" value="Ig_VWA7"/>
</dbReference>
<evidence type="ECO:0000313" key="12">
    <source>
        <dbReference type="EMBL" id="KAF6363931.1"/>
    </source>
</evidence>
<feature type="region of interest" description="Disordered" evidence="5">
    <location>
        <begin position="240"/>
        <end position="269"/>
    </location>
</feature>
<feature type="domain" description="VWA7 Ig-like" evidence="9">
    <location>
        <begin position="720"/>
        <end position="823"/>
    </location>
</feature>
<name>A0A7J7YPM3_PIPKU</name>
<feature type="domain" description="VWA7 beta-sandwich" evidence="8">
    <location>
        <begin position="597"/>
        <end position="714"/>
    </location>
</feature>
<feature type="domain" description="Hemicentin/VWA7 galactose-binding" evidence="7">
    <location>
        <begin position="512"/>
        <end position="593"/>
    </location>
</feature>
<dbReference type="Proteomes" id="UP000558488">
    <property type="component" value="Unassembled WGS sequence"/>
</dbReference>
<keyword evidence="3 6" id="KW-0732">Signal</keyword>
<evidence type="ECO:0000259" key="10">
    <source>
        <dbReference type="Pfam" id="PF25106"/>
    </source>
</evidence>
<reference evidence="12 13" key="1">
    <citation type="journal article" date="2020" name="Nature">
        <title>Six reference-quality genomes reveal evolution of bat adaptations.</title>
        <authorList>
            <person name="Jebb D."/>
            <person name="Huang Z."/>
            <person name="Pippel M."/>
            <person name="Hughes G.M."/>
            <person name="Lavrichenko K."/>
            <person name="Devanna P."/>
            <person name="Winkler S."/>
            <person name="Jermiin L.S."/>
            <person name="Skirmuntt E.C."/>
            <person name="Katzourakis A."/>
            <person name="Burkitt-Gray L."/>
            <person name="Ray D.A."/>
            <person name="Sullivan K.A.M."/>
            <person name="Roscito J.G."/>
            <person name="Kirilenko B.M."/>
            <person name="Davalos L.M."/>
            <person name="Corthals A.P."/>
            <person name="Power M.L."/>
            <person name="Jones G."/>
            <person name="Ransome R.D."/>
            <person name="Dechmann D.K.N."/>
            <person name="Locatelli A.G."/>
            <person name="Puechmaille S.J."/>
            <person name="Fedrigo O."/>
            <person name="Jarvis E.D."/>
            <person name="Hiller M."/>
            <person name="Vernes S.C."/>
            <person name="Myers E.W."/>
            <person name="Teeling E.C."/>
        </authorList>
    </citation>
    <scope>NUCLEOTIDE SEQUENCE [LARGE SCALE GENOMIC DNA]</scope>
    <source>
        <strain evidence="12">MPipKuh1</strain>
        <tissue evidence="12">Flight muscle</tissue>
    </source>
</reference>
<dbReference type="PANTHER" id="PTHR14905">
    <property type="entry name" value="NG37"/>
    <property type="match status" value="1"/>
</dbReference>
<evidence type="ECO:0000259" key="11">
    <source>
        <dbReference type="Pfam" id="PF25107"/>
    </source>
</evidence>
<dbReference type="InterPro" id="IPR057613">
    <property type="entry name" value="VWA7_4"/>
</dbReference>
<dbReference type="Gene3D" id="3.40.50.410">
    <property type="entry name" value="von Willebrand factor, type A domain"/>
    <property type="match status" value="1"/>
</dbReference>
<dbReference type="Pfam" id="PF23610">
    <property type="entry name" value="VWA7_4"/>
    <property type="match status" value="1"/>
</dbReference>
<feature type="domain" description="Hemicentin-1-like von Willebrand factor A" evidence="10">
    <location>
        <begin position="313"/>
        <end position="480"/>
    </location>
</feature>
<keyword evidence="13" id="KW-1185">Reference proteome</keyword>
<evidence type="ECO:0000256" key="1">
    <source>
        <dbReference type="ARBA" id="ARBA00004613"/>
    </source>
</evidence>
<dbReference type="InterPro" id="IPR052577">
    <property type="entry name" value="VWA7"/>
</dbReference>
<proteinExistence type="predicted"/>
<dbReference type="SUPFAM" id="SSF53300">
    <property type="entry name" value="vWA-like"/>
    <property type="match status" value="1"/>
</dbReference>
<evidence type="ECO:0000256" key="3">
    <source>
        <dbReference type="ARBA" id="ARBA00022729"/>
    </source>
</evidence>
<feature type="chain" id="PRO_5029853107" evidence="6">
    <location>
        <begin position="26"/>
        <end position="884"/>
    </location>
</feature>
<evidence type="ECO:0000259" key="8">
    <source>
        <dbReference type="Pfam" id="PF23610"/>
    </source>
</evidence>
<dbReference type="InterPro" id="IPR056475">
    <property type="entry name" value="GBD_Hemicentin/VWA7"/>
</dbReference>
<feature type="domain" description="VWA7 N-terminal" evidence="11">
    <location>
        <begin position="81"/>
        <end position="302"/>
    </location>
</feature>
<sequence length="884" mass="93685">MPPAGVALALGPVLLLLPLLPPTSAFFPNIWSLLAAPGSVTHQDLTEAAALNATLQLFLERPPPGRAPLRLEDFLGRTLLADDLFAAYFGPGAPARRFRAALGEVSRANAAQDFLPPARGDPDWHFDAERLGPGRARLAGALREALAAAQAGEQALARQRLGAALHALQDFYSHSNWVELGQRRPHPHLLRPRQELGGLAREGDPTCADCAELSCPGNLLGSAGLTSGYFGAYPAKPPGKCSHGGRFDQSSAQPPRGGINKDSTAPSFSPHHALHLQAAQLALQASIQAFGLLRSRLGDWGFSRLLAITPASSLSFVLDTTGSMGEELHAAKSQARHIAEQRRGGPAEPAHYVLVPFHDPGFGPVFSTSDPDSFWQLLSEIQAVGGGDEPEMSLSALELALLHTSPLSDIFVFTDASPKDAFLTHRVEALAQERRCRVTFLVTADPSQARRRRQALSPLRFEPYEGVALASGGEVIFTTDQHIRDVAAVVGDSVADLVVLPLGPPGPEPGPLVFTVDGLLRGVTVRIHGAVRSFRIRSPAGLSQGQEEGQGPLGLTRRFGQFWVVSVSDPPQTGTWEIQVAAEGSPRVRVQARTELDFLFHFGIPLEDGPHPGLYPLTQPVAGLRTQLLVEVTGLPSSRRAGPPPLFSHVVLRGAPEGAELGRVRLEPRGAPERGLLVASLPPPLLSAAGPFSLELLGRDGGGRELHRAAAQPCLVVPVLLELSGPGGSLAPGSKAPLILRIASFSGPRDLDLRTWVNSSFTLTSNLSRVRLEHNQSAWGRLWLEVPQSAAPRSVVVVTVAAMGREAGPVPPTHAFLRLLVLAPDPQDQLAVPAHSSGPVLTMASPTLPPSPLVTWGRAGGGPAGNPWWGTVGAVLLLLGLASW</sequence>
<dbReference type="Pfam" id="PF23619">
    <property type="entry name" value="Ig_VWA7"/>
    <property type="match status" value="1"/>
</dbReference>
<dbReference type="AlphaFoldDB" id="A0A7J7YPM3"/>
<evidence type="ECO:0000313" key="13">
    <source>
        <dbReference type="Proteomes" id="UP000558488"/>
    </source>
</evidence>
<dbReference type="GO" id="GO:0005576">
    <property type="term" value="C:extracellular region"/>
    <property type="evidence" value="ECO:0007669"/>
    <property type="project" value="UniProtKB-SubCell"/>
</dbReference>